<proteinExistence type="inferred from homology"/>
<dbReference type="InterPro" id="IPR016167">
    <property type="entry name" value="FAD-bd_PCMH_sub1"/>
</dbReference>
<dbReference type="Pfam" id="PF01565">
    <property type="entry name" value="FAD_binding_4"/>
    <property type="match status" value="1"/>
</dbReference>
<name>A0A1H8YZT0_9ACTN</name>
<dbReference type="InterPro" id="IPR036318">
    <property type="entry name" value="FAD-bd_PCMH-like_sf"/>
</dbReference>
<dbReference type="InterPro" id="IPR006094">
    <property type="entry name" value="Oxid_FAD_bind_N"/>
</dbReference>
<dbReference type="STRING" id="1036181.SAMN05421756_10130"/>
<evidence type="ECO:0000256" key="1">
    <source>
        <dbReference type="ARBA" id="ARBA00001974"/>
    </source>
</evidence>
<dbReference type="Gene3D" id="3.40.462.20">
    <property type="match status" value="1"/>
</dbReference>
<dbReference type="GO" id="GO:0071949">
    <property type="term" value="F:FAD binding"/>
    <property type="evidence" value="ECO:0007669"/>
    <property type="project" value="InterPro"/>
</dbReference>
<dbReference type="Proteomes" id="UP000198504">
    <property type="component" value="Unassembled WGS sequence"/>
</dbReference>
<protein>
    <submittedName>
        <fullName evidence="7">FAD/FMN-containing dehydrogenase</fullName>
    </submittedName>
</protein>
<dbReference type="EMBL" id="FOFA01000001">
    <property type="protein sequence ID" value="SEP57694.1"/>
    <property type="molecule type" value="Genomic_DNA"/>
</dbReference>
<accession>A0A1H8YZT0</accession>
<dbReference type="PANTHER" id="PTHR42973:SF39">
    <property type="entry name" value="FAD-BINDING PCMH-TYPE DOMAIN-CONTAINING PROTEIN"/>
    <property type="match status" value="1"/>
</dbReference>
<evidence type="ECO:0000313" key="8">
    <source>
        <dbReference type="Proteomes" id="UP000198504"/>
    </source>
</evidence>
<dbReference type="InterPro" id="IPR050416">
    <property type="entry name" value="FAD-linked_Oxidoreductase"/>
</dbReference>
<feature type="domain" description="FAD-binding PCMH-type" evidence="6">
    <location>
        <begin position="48"/>
        <end position="216"/>
    </location>
</feature>
<evidence type="ECO:0000256" key="3">
    <source>
        <dbReference type="ARBA" id="ARBA00022630"/>
    </source>
</evidence>
<dbReference type="InterPro" id="IPR016169">
    <property type="entry name" value="FAD-bd_PCMH_sub2"/>
</dbReference>
<dbReference type="PROSITE" id="PS51387">
    <property type="entry name" value="FAD_PCMH"/>
    <property type="match status" value="1"/>
</dbReference>
<dbReference type="RefSeq" id="WP_091177138.1">
    <property type="nucleotide sequence ID" value="NZ_FOFA01000001.1"/>
</dbReference>
<keyword evidence="8" id="KW-1185">Reference proteome</keyword>
<dbReference type="SUPFAM" id="SSF56176">
    <property type="entry name" value="FAD-binding/transporter-associated domain-like"/>
    <property type="match status" value="1"/>
</dbReference>
<dbReference type="AlphaFoldDB" id="A0A1H8YZT0"/>
<dbReference type="InterPro" id="IPR016166">
    <property type="entry name" value="FAD-bd_PCMH"/>
</dbReference>
<comment type="similarity">
    <text evidence="2">Belongs to the oxygen-dependent FAD-linked oxidoreductase family.</text>
</comment>
<keyword evidence="3" id="KW-0285">Flavoprotein</keyword>
<gene>
    <name evidence="7" type="ORF">SAMN05421756_10130</name>
</gene>
<dbReference type="GO" id="GO:0016491">
    <property type="term" value="F:oxidoreductase activity"/>
    <property type="evidence" value="ECO:0007669"/>
    <property type="project" value="UniProtKB-KW"/>
</dbReference>
<reference evidence="8" key="1">
    <citation type="submission" date="2016-10" db="EMBL/GenBank/DDBJ databases">
        <authorList>
            <person name="Varghese N."/>
            <person name="Submissions S."/>
        </authorList>
    </citation>
    <scope>NUCLEOTIDE SEQUENCE [LARGE SCALE GENOMIC DNA]</scope>
    <source>
        <strain evidence="8">CGMCC 4.6856</strain>
    </source>
</reference>
<comment type="cofactor">
    <cofactor evidence="1">
        <name>FAD</name>
        <dbReference type="ChEBI" id="CHEBI:57692"/>
    </cofactor>
</comment>
<keyword evidence="4" id="KW-0274">FAD</keyword>
<evidence type="ECO:0000313" key="7">
    <source>
        <dbReference type="EMBL" id="SEP57694.1"/>
    </source>
</evidence>
<evidence type="ECO:0000256" key="5">
    <source>
        <dbReference type="ARBA" id="ARBA00023002"/>
    </source>
</evidence>
<sequence>MSSTSTTSGTATTGGAQRLTALRDAGLVVHAPGSDAYDALVSGFNLDNAVSPAAVVEPADAHDVATVVRLGNELGFGVGVRLTGHGLSPALDDQVMVHTGTLSELHVDPDARRARVGAGVVWQQVLDAAAPYGLGAVAGSAPAVGVVGYTTGGGVSPVGRTYGLGIDRVRSFEVVTGDGSLREASAEEDPDLYWALRGGRGTAGIVTAVEIELVEQAELYAGSMFFDGADAPAVLRAWASWSAALPEAATTSLAFMRLPPLPTLPPPLAGRFTVGVRFAWTGSAQEGAEALAPLRAAATPVLDGIGPIPFAAFGAIHMDPVDPMPVVEDHTLLAELPDGAVDALLALAGPEAECPQIMVEVRQLGGAMRHGTDAAFAHRAAGFSVHSVGLAVPPVRDAALGHGAALVEAVRPWSTGGRLPNFATRGDADWYRAAYGETGVARLREVALAHDPRGVLAGTRALRAATD</sequence>
<evidence type="ECO:0000256" key="2">
    <source>
        <dbReference type="ARBA" id="ARBA00005466"/>
    </source>
</evidence>
<evidence type="ECO:0000256" key="4">
    <source>
        <dbReference type="ARBA" id="ARBA00022827"/>
    </source>
</evidence>
<dbReference type="Gene3D" id="3.30.465.10">
    <property type="match status" value="1"/>
</dbReference>
<dbReference type="Gene3D" id="3.30.43.10">
    <property type="entry name" value="Uridine Diphospho-n-acetylenolpyruvylglucosamine Reductase, domain 2"/>
    <property type="match status" value="1"/>
</dbReference>
<organism evidence="7 8">
    <name type="scientific">Microlunatus flavus</name>
    <dbReference type="NCBI Taxonomy" id="1036181"/>
    <lineage>
        <taxon>Bacteria</taxon>
        <taxon>Bacillati</taxon>
        <taxon>Actinomycetota</taxon>
        <taxon>Actinomycetes</taxon>
        <taxon>Propionibacteriales</taxon>
        <taxon>Propionibacteriaceae</taxon>
        <taxon>Microlunatus</taxon>
    </lineage>
</organism>
<evidence type="ECO:0000259" key="6">
    <source>
        <dbReference type="PROSITE" id="PS51387"/>
    </source>
</evidence>
<dbReference type="PANTHER" id="PTHR42973">
    <property type="entry name" value="BINDING OXIDOREDUCTASE, PUTATIVE (AFU_ORTHOLOGUE AFUA_1G17690)-RELATED"/>
    <property type="match status" value="1"/>
</dbReference>
<keyword evidence="5" id="KW-0560">Oxidoreductase</keyword>
<dbReference type="OrthoDB" id="3682986at2"/>